<feature type="transmembrane region" description="Helical" evidence="1">
    <location>
        <begin position="488"/>
        <end position="513"/>
    </location>
</feature>
<name>A0AAU2JP14_9ACTN</name>
<dbReference type="AlphaFoldDB" id="A0AAU2JP14"/>
<feature type="transmembrane region" description="Helical" evidence="1">
    <location>
        <begin position="417"/>
        <end position="440"/>
    </location>
</feature>
<sequence>MTPYRTTDAGPTGGRAEWRDTTDEVFGLLHGARRAHRVQKRRDTAFHVYVVLLLTAMYLVPFGALAYGAAGSPREPWATSVSGALPFAGTALALAWFRVVVGDARWRGPVLLDAATASWLLPAPVDRGRLLRPRLRRTIVLHGAGAGLLTAVATYFLNLVVLGRPTAGIALAAAAAAVFGALAAATAGLVVSRDAIGPARRAAAALTVLAAAALLCAVLDAPAWLRPLFLWSGPWGWVTQCLAAASGSAPTGWPAAAALLVACAVWVIGRADREIAAMPVGVLLRRIRSAASVTAAVVTVDFRQARLAARGPESGVRRFRPPVLPPPRRPWLAVPWRTAAGWLAGPARLGWAAVWLAGAYTAVTVAPAAQGPGRIAAVLSALAAGYAATVGLLEAARLDGDDVNRSRALPWTFPGIVLRHALLPLAVLLPAGAVACALLASLGRPVLPAVLLLCCFPALLGAALISACRGTLPYELLLGADTVMGNTAVLQVAVWYLRGPMAACVVLFPFLAYGLRSVEGGAPSLPAGAVLGGGLLLGTTALAAWAGMRAWSHVRS</sequence>
<feature type="transmembrane region" description="Helical" evidence="1">
    <location>
        <begin position="169"/>
        <end position="191"/>
    </location>
</feature>
<feature type="transmembrane region" description="Helical" evidence="1">
    <location>
        <begin position="525"/>
        <end position="546"/>
    </location>
</feature>
<feature type="transmembrane region" description="Helical" evidence="1">
    <location>
        <begin position="349"/>
        <end position="369"/>
    </location>
</feature>
<reference evidence="2" key="1">
    <citation type="submission" date="2022-10" db="EMBL/GenBank/DDBJ databases">
        <title>The complete genomes of actinobacterial strains from the NBC collection.</title>
        <authorList>
            <person name="Joergensen T.S."/>
            <person name="Alvarez Arevalo M."/>
            <person name="Sterndorff E.B."/>
            <person name="Faurdal D."/>
            <person name="Vuksanovic O."/>
            <person name="Mourched A.-S."/>
            <person name="Charusanti P."/>
            <person name="Shaw S."/>
            <person name="Blin K."/>
            <person name="Weber T."/>
        </authorList>
    </citation>
    <scope>NUCLEOTIDE SEQUENCE</scope>
    <source>
        <strain evidence="2">NBC_00049</strain>
    </source>
</reference>
<feature type="transmembrane region" description="Helical" evidence="1">
    <location>
        <begin position="252"/>
        <end position="269"/>
    </location>
</feature>
<evidence type="ECO:0000256" key="1">
    <source>
        <dbReference type="SAM" id="Phobius"/>
    </source>
</evidence>
<keyword evidence="1" id="KW-0812">Transmembrane</keyword>
<feature type="transmembrane region" description="Helical" evidence="1">
    <location>
        <begin position="203"/>
        <end position="225"/>
    </location>
</feature>
<accession>A0AAU2JP14</accession>
<protein>
    <recommendedName>
        <fullName evidence="3">ABC transporter permease</fullName>
    </recommendedName>
</protein>
<organism evidence="2">
    <name type="scientific">Streptomyces sp. NBC_00049</name>
    <dbReference type="NCBI Taxonomy" id="2903617"/>
    <lineage>
        <taxon>Bacteria</taxon>
        <taxon>Bacillati</taxon>
        <taxon>Actinomycetota</taxon>
        <taxon>Actinomycetes</taxon>
        <taxon>Kitasatosporales</taxon>
        <taxon>Streptomycetaceae</taxon>
        <taxon>Streptomyces</taxon>
    </lineage>
</organism>
<evidence type="ECO:0008006" key="3">
    <source>
        <dbReference type="Google" id="ProtNLM"/>
    </source>
</evidence>
<proteinExistence type="predicted"/>
<keyword evidence="1" id="KW-1133">Transmembrane helix</keyword>
<gene>
    <name evidence="2" type="ORF">OG327_09430</name>
</gene>
<feature type="transmembrane region" description="Helical" evidence="1">
    <location>
        <begin position="76"/>
        <end position="97"/>
    </location>
</feature>
<feature type="transmembrane region" description="Helical" evidence="1">
    <location>
        <begin position="139"/>
        <end position="157"/>
    </location>
</feature>
<keyword evidence="1" id="KW-0472">Membrane</keyword>
<feature type="transmembrane region" description="Helical" evidence="1">
    <location>
        <begin position="46"/>
        <end position="70"/>
    </location>
</feature>
<dbReference type="EMBL" id="CP108264">
    <property type="protein sequence ID" value="WTU73541.1"/>
    <property type="molecule type" value="Genomic_DNA"/>
</dbReference>
<evidence type="ECO:0000313" key="2">
    <source>
        <dbReference type="EMBL" id="WTU73541.1"/>
    </source>
</evidence>
<feature type="transmembrane region" description="Helical" evidence="1">
    <location>
        <begin position="446"/>
        <end position="467"/>
    </location>
</feature>
<feature type="transmembrane region" description="Helical" evidence="1">
    <location>
        <begin position="375"/>
        <end position="396"/>
    </location>
</feature>